<evidence type="ECO:0000256" key="6">
    <source>
        <dbReference type="ARBA" id="ARBA00022723"/>
    </source>
</evidence>
<evidence type="ECO:0000313" key="18">
    <source>
        <dbReference type="EMBL" id="NMO13481.1"/>
    </source>
</evidence>
<dbReference type="GO" id="GO:0046872">
    <property type="term" value="F:metal ion binding"/>
    <property type="evidence" value="ECO:0007669"/>
    <property type="project" value="UniProtKB-KW"/>
</dbReference>
<evidence type="ECO:0000313" key="19">
    <source>
        <dbReference type="Proteomes" id="UP000518300"/>
    </source>
</evidence>
<keyword evidence="8 15" id="KW-0560">Oxidoreductase</keyword>
<dbReference type="AlphaFoldDB" id="A0A848LAZ1"/>
<comment type="caution">
    <text evidence="18">The sequence shown here is derived from an EMBL/GenBank/DDBJ whole genome shotgun (WGS) entry which is preliminary data.</text>
</comment>
<comment type="pathway">
    <text evidence="1 15">Sulfur metabolism; hydrogen sulfide biosynthesis; hydrogen sulfide from sulfite (NADPH route): step 1/1.</text>
</comment>
<keyword evidence="11 15" id="KW-0198">Cysteine biosynthesis</keyword>
<dbReference type="PROSITE" id="PS00365">
    <property type="entry name" value="NIR_SIR"/>
    <property type="match status" value="1"/>
</dbReference>
<evidence type="ECO:0000256" key="4">
    <source>
        <dbReference type="ARBA" id="ARBA00022605"/>
    </source>
</evidence>
<dbReference type="GO" id="GO:0020037">
    <property type="term" value="F:heme binding"/>
    <property type="evidence" value="ECO:0007669"/>
    <property type="project" value="InterPro"/>
</dbReference>
<dbReference type="NCBIfam" id="TIGR02041">
    <property type="entry name" value="CysI"/>
    <property type="match status" value="1"/>
</dbReference>
<dbReference type="RefSeq" id="WP_169342759.1">
    <property type="nucleotide sequence ID" value="NZ_JABBJJ010000003.1"/>
</dbReference>
<dbReference type="EC" id="1.8.1.2" evidence="15"/>
<comment type="similarity">
    <text evidence="2 15">Belongs to the nitrite and sulfite reductase 4Fe-4S domain family.</text>
</comment>
<name>A0A848LAZ1_9BACT</name>
<dbReference type="GO" id="GO:0019344">
    <property type="term" value="P:cysteine biosynthetic process"/>
    <property type="evidence" value="ECO:0007669"/>
    <property type="project" value="UniProtKB-KW"/>
</dbReference>
<dbReference type="UniPathway" id="UPA00140">
    <property type="reaction ID" value="UER00207"/>
</dbReference>
<evidence type="ECO:0000256" key="5">
    <source>
        <dbReference type="ARBA" id="ARBA00022617"/>
    </source>
</evidence>
<keyword evidence="19" id="KW-1185">Reference proteome</keyword>
<keyword evidence="4 15" id="KW-0028">Amino-acid biosynthesis</keyword>
<reference evidence="18 19" key="1">
    <citation type="submission" date="2020-04" db="EMBL/GenBank/DDBJ databases">
        <title>Draft genome of Pyxidicoccus fallax type strain.</title>
        <authorList>
            <person name="Whitworth D.E."/>
        </authorList>
    </citation>
    <scope>NUCLEOTIDE SEQUENCE [LARGE SCALE GENOMIC DNA]</scope>
    <source>
        <strain evidence="18 19">DSM 14698</strain>
    </source>
</reference>
<dbReference type="FunFam" id="3.30.413.10:FF:000003">
    <property type="entry name" value="Sulfite reductase [NADPH] hemoprotein beta-component"/>
    <property type="match status" value="1"/>
</dbReference>
<evidence type="ECO:0000256" key="15">
    <source>
        <dbReference type="HAMAP-Rule" id="MF_01540"/>
    </source>
</evidence>
<evidence type="ECO:0000256" key="3">
    <source>
        <dbReference type="ARBA" id="ARBA00022485"/>
    </source>
</evidence>
<keyword evidence="3 15" id="KW-0004">4Fe-4S</keyword>
<dbReference type="InterPro" id="IPR045169">
    <property type="entry name" value="NO2/SO3_Rdtase_4Fe4S_prot"/>
</dbReference>
<dbReference type="GO" id="GO:0004783">
    <property type="term" value="F:sulfite reductase (NADPH) activity"/>
    <property type="evidence" value="ECO:0007669"/>
    <property type="project" value="UniProtKB-UniRule"/>
</dbReference>
<dbReference type="GO" id="GO:0051539">
    <property type="term" value="F:4 iron, 4 sulfur cluster binding"/>
    <property type="evidence" value="ECO:0007669"/>
    <property type="project" value="UniProtKB-KW"/>
</dbReference>
<feature type="binding site" description="axial binding residue" evidence="15">
    <location>
        <position position="477"/>
    </location>
    <ligand>
        <name>siroheme</name>
        <dbReference type="ChEBI" id="CHEBI:60052"/>
    </ligand>
    <ligandPart>
        <name>Fe</name>
        <dbReference type="ChEBI" id="CHEBI:18248"/>
    </ligandPart>
</feature>
<feature type="binding site" evidence="15">
    <location>
        <position position="473"/>
    </location>
    <ligand>
        <name>[4Fe-4S] cluster</name>
        <dbReference type="ChEBI" id="CHEBI:49883"/>
    </ligand>
</feature>
<comment type="subunit">
    <text evidence="14 15">Alpha(8)-beta(8). The alpha component is a flavoprotein, the beta component is a hemoprotein.</text>
</comment>
<keyword evidence="7 15" id="KW-0521">NADP</keyword>
<dbReference type="InterPro" id="IPR011786">
    <property type="entry name" value="CysI"/>
</dbReference>
<comment type="cofactor">
    <cofactor evidence="15">
        <name>[4Fe-4S] cluster</name>
        <dbReference type="ChEBI" id="CHEBI:49883"/>
    </cofactor>
    <text evidence="15">Binds 1 [4Fe-4S] cluster per subunit.</text>
</comment>
<feature type="binding site" evidence="15">
    <location>
        <position position="428"/>
    </location>
    <ligand>
        <name>[4Fe-4S] cluster</name>
        <dbReference type="ChEBI" id="CHEBI:49883"/>
    </ligand>
</feature>
<dbReference type="InterPro" id="IPR045854">
    <property type="entry name" value="NO2/SO3_Rdtase_4Fe4S_sf"/>
</dbReference>
<feature type="binding site" evidence="15">
    <location>
        <position position="434"/>
    </location>
    <ligand>
        <name>[4Fe-4S] cluster</name>
        <dbReference type="ChEBI" id="CHEBI:49883"/>
    </ligand>
</feature>
<sequence>MSTQPKPPSEVEHIKTQSRLLRGTLADSLVDPVTGSIASQDTALIKFHGSYQQDDRDVREERRLQKLEPAYSFMLRTRLPGGVCTPAQWLAMDALARDHANHTLRITTRQAFQLHGVIKDDLKPTMARINAALLDTLAACGDVNRNVLCNPNPVDSRVHETVYQWSVRISEHLLPRTRAYYEIWLDGEKVAGGEEEPIYGPTYLPRKFKTAVAVPPLNDVDVFAQDLGFIAIIENGALVGFNVAVGGGMGATHGDAATYPRLADVVGFIPPEKTLAVAEEVVKIHRDFGDRTNRKHARLKYVLEERGVPWFTAELEKRLGFALEPARPFAFEHNGDRFGWVEGHDGRWHLTLHLDSGRVADLPGTPHLTGLREIARVHQGDFRLTPNQNLIIANVPPEAKEAIDALVTRYALNGFQKASPLRRNALACVALPTCGLAMAEAERYLPAFVEKLEARLVAHGLLDANLLLRITGCPNGCARPYLAEVGLVGKAPGRYNLHLGGDVRGQRLNRLYRENIDEEGILSALEPLLAEYARERKPGEGFGDYVVRAGHVQAAPKKAAPNAAA</sequence>
<dbReference type="Pfam" id="PF03460">
    <property type="entry name" value="NIR_SIR_ferr"/>
    <property type="match status" value="2"/>
</dbReference>
<dbReference type="InterPro" id="IPR005117">
    <property type="entry name" value="NiRdtase/SiRdtase_haem-b_fer"/>
</dbReference>
<dbReference type="GO" id="GO:0009337">
    <property type="term" value="C:sulfite reductase complex (NADPH)"/>
    <property type="evidence" value="ECO:0007669"/>
    <property type="project" value="InterPro"/>
</dbReference>
<dbReference type="GO" id="GO:0000103">
    <property type="term" value="P:sulfate assimilation"/>
    <property type="evidence" value="ECO:0007669"/>
    <property type="project" value="UniProtKB-UniRule"/>
</dbReference>
<feature type="binding site" evidence="15">
    <location>
        <position position="477"/>
    </location>
    <ligand>
        <name>[4Fe-4S] cluster</name>
        <dbReference type="ChEBI" id="CHEBI:49883"/>
    </ligand>
</feature>
<dbReference type="HAMAP" id="MF_01540">
    <property type="entry name" value="CysI"/>
    <property type="match status" value="1"/>
</dbReference>
<feature type="domain" description="Nitrite/Sulfite reductase ferredoxin-like" evidence="17">
    <location>
        <begin position="344"/>
        <end position="406"/>
    </location>
</feature>
<keyword evidence="10 15" id="KW-0411">Iron-sulfur</keyword>
<dbReference type="Gene3D" id="3.30.413.10">
    <property type="entry name" value="Sulfite Reductase Hemoprotein, domain 1"/>
    <property type="match status" value="2"/>
</dbReference>
<dbReference type="InterPro" id="IPR036136">
    <property type="entry name" value="Nit/Sulf_reduc_fer-like_dom_sf"/>
</dbReference>
<evidence type="ECO:0000256" key="7">
    <source>
        <dbReference type="ARBA" id="ARBA00022857"/>
    </source>
</evidence>
<dbReference type="Proteomes" id="UP000518300">
    <property type="component" value="Unassembled WGS sequence"/>
</dbReference>
<dbReference type="NCBIfam" id="NF010029">
    <property type="entry name" value="PRK13504.1"/>
    <property type="match status" value="1"/>
</dbReference>
<comment type="cofactor">
    <cofactor evidence="15">
        <name>siroheme</name>
        <dbReference type="ChEBI" id="CHEBI:60052"/>
    </cofactor>
    <text evidence="15">Binds 1 siroheme per subunit.</text>
</comment>
<accession>A0A848LAZ1</accession>
<evidence type="ECO:0000256" key="2">
    <source>
        <dbReference type="ARBA" id="ARBA00010429"/>
    </source>
</evidence>
<protein>
    <recommendedName>
        <fullName evidence="15">Sulfite reductase [NADPH] hemoprotein beta-component</fullName>
        <shortName evidence="15">SiR-HP</shortName>
        <shortName evidence="15">SiRHP</shortName>
        <ecNumber evidence="15">1.8.1.2</ecNumber>
    </recommendedName>
</protein>
<evidence type="ECO:0000256" key="13">
    <source>
        <dbReference type="ARBA" id="ARBA00057160"/>
    </source>
</evidence>
<comment type="function">
    <text evidence="13 15">Component of the sulfite reductase complex that catalyzes the 6-electron reduction of sulfite to sulfide. This is one of several activities required for the biosynthesis of L-cysteine from sulfate.</text>
</comment>
<keyword evidence="6 15" id="KW-0479">Metal-binding</keyword>
<dbReference type="GO" id="GO:0070814">
    <property type="term" value="P:hydrogen sulfide biosynthetic process"/>
    <property type="evidence" value="ECO:0007669"/>
    <property type="project" value="UniProtKB-UniRule"/>
</dbReference>
<keyword evidence="9 15" id="KW-0408">Iron</keyword>
<dbReference type="SUPFAM" id="SSF55124">
    <property type="entry name" value="Nitrite/Sulfite reductase N-terminal domain-like"/>
    <property type="match status" value="2"/>
</dbReference>
<evidence type="ECO:0000256" key="1">
    <source>
        <dbReference type="ARBA" id="ARBA00004774"/>
    </source>
</evidence>
<dbReference type="PANTHER" id="PTHR11493:SF47">
    <property type="entry name" value="SULFITE REDUCTASE [NADPH] SUBUNIT BETA"/>
    <property type="match status" value="1"/>
</dbReference>
<dbReference type="FunFam" id="3.30.413.10:FF:000004">
    <property type="entry name" value="Sulfite reductase [NADPH] hemoprotein beta-component"/>
    <property type="match status" value="1"/>
</dbReference>
<dbReference type="EMBL" id="JABBJJ010000003">
    <property type="protein sequence ID" value="NMO13481.1"/>
    <property type="molecule type" value="Genomic_DNA"/>
</dbReference>
<dbReference type="InterPro" id="IPR006066">
    <property type="entry name" value="NO2/SO3_Rdtase_FeS/sirohaem_BS"/>
</dbReference>
<dbReference type="GO" id="GO:0050661">
    <property type="term" value="F:NADP binding"/>
    <property type="evidence" value="ECO:0007669"/>
    <property type="project" value="InterPro"/>
</dbReference>
<evidence type="ECO:0000256" key="12">
    <source>
        <dbReference type="ARBA" id="ARBA00052219"/>
    </source>
</evidence>
<dbReference type="Pfam" id="PF01077">
    <property type="entry name" value="NIR_SIR"/>
    <property type="match status" value="1"/>
</dbReference>
<evidence type="ECO:0000256" key="9">
    <source>
        <dbReference type="ARBA" id="ARBA00023004"/>
    </source>
</evidence>
<organism evidence="18 19">
    <name type="scientific">Pyxidicoccus fallax</name>
    <dbReference type="NCBI Taxonomy" id="394095"/>
    <lineage>
        <taxon>Bacteria</taxon>
        <taxon>Pseudomonadati</taxon>
        <taxon>Myxococcota</taxon>
        <taxon>Myxococcia</taxon>
        <taxon>Myxococcales</taxon>
        <taxon>Cystobacterineae</taxon>
        <taxon>Myxococcaceae</taxon>
        <taxon>Pyxidicoccus</taxon>
    </lineage>
</organism>
<gene>
    <name evidence="15 18" type="primary">cysI</name>
    <name evidence="18" type="ORF">HG543_01185</name>
</gene>
<evidence type="ECO:0000259" key="16">
    <source>
        <dbReference type="Pfam" id="PF01077"/>
    </source>
</evidence>
<evidence type="ECO:0000256" key="10">
    <source>
        <dbReference type="ARBA" id="ARBA00023014"/>
    </source>
</evidence>
<keyword evidence="5 15" id="KW-0349">Heme</keyword>
<evidence type="ECO:0000256" key="8">
    <source>
        <dbReference type="ARBA" id="ARBA00023002"/>
    </source>
</evidence>
<proteinExistence type="inferred from homology"/>
<evidence type="ECO:0000256" key="11">
    <source>
        <dbReference type="ARBA" id="ARBA00023192"/>
    </source>
</evidence>
<dbReference type="GO" id="GO:0050311">
    <property type="term" value="F:sulfite reductase (ferredoxin) activity"/>
    <property type="evidence" value="ECO:0007669"/>
    <property type="project" value="TreeGrafter"/>
</dbReference>
<evidence type="ECO:0000256" key="14">
    <source>
        <dbReference type="ARBA" id="ARBA00062253"/>
    </source>
</evidence>
<dbReference type="PRINTS" id="PR00397">
    <property type="entry name" value="SIROHAEM"/>
</dbReference>
<feature type="domain" description="Nitrite/Sulfite reductase ferredoxin-like" evidence="17">
    <location>
        <begin position="71"/>
        <end position="131"/>
    </location>
</feature>
<evidence type="ECO:0000259" key="17">
    <source>
        <dbReference type="Pfam" id="PF03460"/>
    </source>
</evidence>
<feature type="domain" description="Nitrite/sulphite reductase 4Fe-4S" evidence="16">
    <location>
        <begin position="169"/>
        <end position="320"/>
    </location>
</feature>
<dbReference type="SUPFAM" id="SSF56014">
    <property type="entry name" value="Nitrite and sulphite reductase 4Fe-4S domain-like"/>
    <property type="match status" value="2"/>
</dbReference>
<dbReference type="PANTHER" id="PTHR11493">
    <property type="entry name" value="SULFITE REDUCTASE [NADPH] SUBUNIT BETA-RELATED"/>
    <property type="match status" value="1"/>
</dbReference>
<comment type="catalytic activity">
    <reaction evidence="12 15">
        <text>hydrogen sulfide + 3 NADP(+) + 3 H2O = sulfite + 3 NADPH + 4 H(+)</text>
        <dbReference type="Rhea" id="RHEA:13801"/>
        <dbReference type="ChEBI" id="CHEBI:15377"/>
        <dbReference type="ChEBI" id="CHEBI:15378"/>
        <dbReference type="ChEBI" id="CHEBI:17359"/>
        <dbReference type="ChEBI" id="CHEBI:29919"/>
        <dbReference type="ChEBI" id="CHEBI:57783"/>
        <dbReference type="ChEBI" id="CHEBI:58349"/>
        <dbReference type="EC" id="1.8.1.2"/>
    </reaction>
</comment>
<dbReference type="InterPro" id="IPR006067">
    <property type="entry name" value="NO2/SO3_Rdtase_4Fe4S_dom"/>
</dbReference>